<evidence type="ECO:0000313" key="4">
    <source>
        <dbReference type="Proteomes" id="UP000269793"/>
    </source>
</evidence>
<dbReference type="EMBL" id="CP033153">
    <property type="protein sequence ID" value="AYO44176.1"/>
    <property type="molecule type" value="Genomic_DNA"/>
</dbReference>
<protein>
    <recommendedName>
        <fullName evidence="2">PX domain-containing protein</fullName>
    </recommendedName>
</protein>
<feature type="compositionally biased region" description="Polar residues" evidence="1">
    <location>
        <begin position="577"/>
        <end position="586"/>
    </location>
</feature>
<feature type="region of interest" description="Disordered" evidence="1">
    <location>
        <begin position="912"/>
        <end position="983"/>
    </location>
</feature>
<feature type="domain" description="PX" evidence="2">
    <location>
        <begin position="1093"/>
        <end position="1418"/>
    </location>
</feature>
<accession>A0A3G2S8H3</accession>
<organism evidence="3 4">
    <name type="scientific">Malassezia restricta (strain ATCC 96810 / NBRC 103918 / CBS 7877)</name>
    <name type="common">Seborrheic dermatitis infection agent</name>
    <dbReference type="NCBI Taxonomy" id="425264"/>
    <lineage>
        <taxon>Eukaryota</taxon>
        <taxon>Fungi</taxon>
        <taxon>Dikarya</taxon>
        <taxon>Basidiomycota</taxon>
        <taxon>Ustilaginomycotina</taxon>
        <taxon>Malasseziomycetes</taxon>
        <taxon>Malasseziales</taxon>
        <taxon>Malasseziaceae</taxon>
        <taxon>Malassezia</taxon>
    </lineage>
</organism>
<name>A0A3G2S8H3_MALR7</name>
<dbReference type="VEuPathDB" id="FungiDB:DNF11_3226"/>
<dbReference type="PANTHER" id="PTHR47185:SF1">
    <property type="entry name" value="PX DOMAIN-CONTAINING PROTEIN YPR097W"/>
    <property type="match status" value="1"/>
</dbReference>
<feature type="region of interest" description="Disordered" evidence="1">
    <location>
        <begin position="1"/>
        <end position="418"/>
    </location>
</feature>
<feature type="region of interest" description="Disordered" evidence="1">
    <location>
        <begin position="469"/>
        <end position="626"/>
    </location>
</feature>
<dbReference type="InterPro" id="IPR047168">
    <property type="entry name" value="LEC1-like"/>
</dbReference>
<feature type="compositionally biased region" description="Pro residues" evidence="1">
    <location>
        <begin position="15"/>
        <end position="29"/>
    </location>
</feature>
<dbReference type="InterPro" id="IPR024554">
    <property type="entry name" value="LEC1-like_C"/>
</dbReference>
<reference evidence="3 4" key="1">
    <citation type="submission" date="2018-10" db="EMBL/GenBank/DDBJ databases">
        <title>Complete genome sequence of Malassezia restricta CBS 7877.</title>
        <authorList>
            <person name="Morand S.C."/>
            <person name="Bertignac M."/>
            <person name="Iltis A."/>
            <person name="Kolder I."/>
            <person name="Pirovano W."/>
            <person name="Jourdain R."/>
            <person name="Clavaud C."/>
        </authorList>
    </citation>
    <scope>NUCLEOTIDE SEQUENCE [LARGE SCALE GENOMIC DNA]</scope>
    <source>
        <strain evidence="3 4">CBS 7877</strain>
    </source>
</reference>
<evidence type="ECO:0000259" key="2">
    <source>
        <dbReference type="Pfam" id="PF12825"/>
    </source>
</evidence>
<feature type="compositionally biased region" description="Low complexity" evidence="1">
    <location>
        <begin position="940"/>
        <end position="950"/>
    </location>
</feature>
<sequence>MRKAMNVMGLRKHAPQPPAAGMDPPPPMRPAVLPQEERSWTSQPSRTESSYSEEYDPYDEDMSESATYDDEPYSEVTGYDDEPYSELTGYDDEPYSEAATYDDEPYSEETDYDEEPYSDMTGYDDEYTERDSIETLGTNASAAYVDHEYSDPYEDEYTSDDTASDGTPRAISEAPGGATKGPKDAGTMRTDMPRPAEVPVPPPVPVAAEKKSGFLPGLRRKLPGKDVPQKTSLLHRLPILGQRSKRPTTDPASTRLAMTESHDPAYDLGQDADAAIGKSALQTSPPMGGARVLGETEPPAMRSDMAPRRAGPPASRTMSPRRASPSLLSAKAPGDPQPVSLVAERPPDAGLAPRSATSAPYPIPTRPAQARHVSAPSTPRTDDMSVATERVSTPGRDSYDSAMPAATPVRPGQRSRADHVLETRSGAAPYARPHAYANHAVLRDEPSGRRPELIDPFVEERALDRLVRPVSRPESIEPSLFDEEAVSGQPSSPLMPRSGPLSGQRVSDGWDVPPLSRHAPTASASSGDFFSVRSGTPIPGRGESRRPRRGTSATHLPKKARAPPPRRFRDLEHKVPTSRSPAQPRTQLARDARKYLLTPSVAPTDTETETEDQAQERRRGKAKAAHQPWLVRDLAPEQVHYFLREMVSKELTWESERLFAMRSLEPPQDSRRAASAPDSETDSRADDFGDTEFDDDEDIFRRDVYDPETPPIDLPLMRFLLRNVLCTCPLFVPPPPAKHGPPPPSKAAMGRRYFFTAVAPILREVQARSLSAGIDRRGETDGMPFMAQSFLSSVAGLLHKWATRYMVAVLRVGPGNPYYPNELVHSRSWPWPHAKLLPPEAFVCYRRPTDRLRAGGFEVDIVAVREHAHRERDFVLRIRRPNRMDEFVVRNDRDWEEFRARLAHELGPYVHVRPLPRLPGRPPSTATLSTPSGSDTEAQSYTSSYLSTTGTDHDASSYMTRPSDDDDDASVPDGRAPPPGLTATEILQPLYGARARSMPRFEVDRRLLRSWMRDTLAIRSVCESSEVRAFLSIGCFHDRELDTDELLNIAERRRVDGRRIEEREKDAEMAGETVLSMRRVQMRIWLDCVEGDGFLKMYDALKATPTFAELPSSYQMMVSWGHLQAARFLYGVFVQSDQSRANLLRVRDVVDAVPWRKLAHAMRLPVMQCVAEWQKQFLRNKFLQSILEIAFEDNPVAMDDELRALQQDIGSDTMIRKLRMFVDSPGDFKRLVRQHAHKARIPLVAAIVRGSDAPKLSKVEVQRVMSASREYTEFLATHPNALRKKTHTGPGYMLIIHLQRVLRLYSLHRDVAQIRGMLQDPAILDALTVLFEPFLEALVRMHRIKGIREDIQHLHVFLLRLLDLLESLRARVQDPARSINTLASFLDRGAPAWYDFLHRWSHVDPFVFSTFAWLRHMALTIGAGSDDLASIWTPPASAMQDTDDVGQVVDALESTHLATPDAPPDHAPPPECKVGASLRAEIEGLAEAARRKRGRQMEIASRWAAGDTEADFSIQVFGDGEGRMRRDPFLPKEPLPAPPTDNLSRLLCSFREAVSSALYR</sequence>
<feature type="compositionally biased region" description="Pro residues" evidence="1">
    <location>
        <begin position="196"/>
        <end position="205"/>
    </location>
</feature>
<feature type="compositionally biased region" description="Polar residues" evidence="1">
    <location>
        <begin position="924"/>
        <end position="939"/>
    </location>
</feature>
<evidence type="ECO:0000256" key="1">
    <source>
        <dbReference type="SAM" id="MobiDB-lite"/>
    </source>
</evidence>
<feature type="compositionally biased region" description="Basic residues" evidence="1">
    <location>
        <begin position="556"/>
        <end position="566"/>
    </location>
</feature>
<proteinExistence type="predicted"/>
<dbReference type="Pfam" id="PF12825">
    <property type="entry name" value="DUF3818"/>
    <property type="match status" value="1"/>
</dbReference>
<feature type="compositionally biased region" description="Polar residues" evidence="1">
    <location>
        <begin position="40"/>
        <end position="50"/>
    </location>
</feature>
<keyword evidence="4" id="KW-1185">Reference proteome</keyword>
<dbReference type="STRING" id="425264.A0A3G2S8H3"/>
<gene>
    <name evidence="3" type="ORF">DNF11_3226</name>
</gene>
<dbReference type="Proteomes" id="UP000269793">
    <property type="component" value="Chromosome VI"/>
</dbReference>
<evidence type="ECO:0000313" key="3">
    <source>
        <dbReference type="EMBL" id="AYO44176.1"/>
    </source>
</evidence>
<dbReference type="GO" id="GO:0035091">
    <property type="term" value="F:phosphatidylinositol binding"/>
    <property type="evidence" value="ECO:0007669"/>
    <property type="project" value="TreeGrafter"/>
</dbReference>
<feature type="compositionally biased region" description="Acidic residues" evidence="1">
    <location>
        <begin position="51"/>
        <end position="128"/>
    </location>
</feature>
<dbReference type="OrthoDB" id="71672at2759"/>
<dbReference type="PANTHER" id="PTHR47185">
    <property type="entry name" value="PX DOMAIN-CONTAINING PROTEIN YPR097W"/>
    <property type="match status" value="1"/>
</dbReference>
<feature type="compositionally biased region" description="Acidic residues" evidence="1">
    <location>
        <begin position="151"/>
        <end position="163"/>
    </location>
</feature>
<feature type="region of interest" description="Disordered" evidence="1">
    <location>
        <begin position="664"/>
        <end position="694"/>
    </location>
</feature>